<dbReference type="AlphaFoldDB" id="A0A699YCG9"/>
<protein>
    <submittedName>
        <fullName evidence="1">Importin</fullName>
    </submittedName>
</protein>
<dbReference type="InterPro" id="IPR016024">
    <property type="entry name" value="ARM-type_fold"/>
</dbReference>
<dbReference type="Proteomes" id="UP000485058">
    <property type="component" value="Unassembled WGS sequence"/>
</dbReference>
<reference evidence="1 2" key="1">
    <citation type="submission" date="2020-02" db="EMBL/GenBank/DDBJ databases">
        <title>Draft genome sequence of Haematococcus lacustris strain NIES-144.</title>
        <authorList>
            <person name="Morimoto D."/>
            <person name="Nakagawa S."/>
            <person name="Yoshida T."/>
            <person name="Sawayama S."/>
        </authorList>
    </citation>
    <scope>NUCLEOTIDE SEQUENCE [LARGE SCALE GENOMIC DNA]</scope>
    <source>
        <strain evidence="1 2">NIES-144</strain>
    </source>
</reference>
<organism evidence="1 2">
    <name type="scientific">Haematococcus lacustris</name>
    <name type="common">Green alga</name>
    <name type="synonym">Haematococcus pluvialis</name>
    <dbReference type="NCBI Taxonomy" id="44745"/>
    <lineage>
        <taxon>Eukaryota</taxon>
        <taxon>Viridiplantae</taxon>
        <taxon>Chlorophyta</taxon>
        <taxon>core chlorophytes</taxon>
        <taxon>Chlorophyceae</taxon>
        <taxon>CS clade</taxon>
        <taxon>Chlamydomonadales</taxon>
        <taxon>Haematococcaceae</taxon>
        <taxon>Haematococcus</taxon>
    </lineage>
</organism>
<feature type="non-terminal residue" evidence="1">
    <location>
        <position position="1"/>
    </location>
</feature>
<dbReference type="SUPFAM" id="SSF48371">
    <property type="entry name" value="ARM repeat"/>
    <property type="match status" value="1"/>
</dbReference>
<accession>A0A699YCG9</accession>
<keyword evidence="2" id="KW-1185">Reference proteome</keyword>
<sequence length="83" mass="8337">AVAPYVSQLLQALHPLFGPKEAAGTRDNAAGCVGRLLLAAPPAQPLVPVDAVLPVLLGALPPSEDLGEAAPAYRALAHLLLAG</sequence>
<comment type="caution">
    <text evidence="1">The sequence shown here is derived from an EMBL/GenBank/DDBJ whole genome shotgun (WGS) entry which is preliminary data.</text>
</comment>
<gene>
    <name evidence="1" type="ORF">HaLaN_01825</name>
</gene>
<name>A0A699YCG9_HAELA</name>
<proteinExistence type="predicted"/>
<dbReference type="Gene3D" id="1.25.10.10">
    <property type="entry name" value="Leucine-rich Repeat Variant"/>
    <property type="match status" value="1"/>
</dbReference>
<dbReference type="InterPro" id="IPR011989">
    <property type="entry name" value="ARM-like"/>
</dbReference>
<evidence type="ECO:0000313" key="1">
    <source>
        <dbReference type="EMBL" id="GFH07075.1"/>
    </source>
</evidence>
<evidence type="ECO:0000313" key="2">
    <source>
        <dbReference type="Proteomes" id="UP000485058"/>
    </source>
</evidence>
<dbReference type="EMBL" id="BLLF01000073">
    <property type="protein sequence ID" value="GFH07075.1"/>
    <property type="molecule type" value="Genomic_DNA"/>
</dbReference>